<keyword evidence="1" id="KW-0472">Membrane</keyword>
<evidence type="ECO:0000313" key="4">
    <source>
        <dbReference type="Proteomes" id="UP000291078"/>
    </source>
</evidence>
<evidence type="ECO:0000259" key="2">
    <source>
        <dbReference type="Pfam" id="PF13386"/>
    </source>
</evidence>
<dbReference type="RefSeq" id="WP_130389895.1">
    <property type="nucleotide sequence ID" value="NZ_SGXM01000001.1"/>
</dbReference>
<keyword evidence="1" id="KW-1133">Transmembrane helix</keyword>
<proteinExistence type="predicted"/>
<keyword evidence="1" id="KW-0812">Transmembrane</keyword>
<dbReference type="InterPro" id="IPR039447">
    <property type="entry name" value="UreH-like_TM_dom"/>
</dbReference>
<organism evidence="3 4">
    <name type="scientific">Cupriavidus agavae</name>
    <dbReference type="NCBI Taxonomy" id="1001822"/>
    <lineage>
        <taxon>Bacteria</taxon>
        <taxon>Pseudomonadati</taxon>
        <taxon>Pseudomonadota</taxon>
        <taxon>Betaproteobacteria</taxon>
        <taxon>Burkholderiales</taxon>
        <taxon>Burkholderiaceae</taxon>
        <taxon>Cupriavidus</taxon>
    </lineage>
</organism>
<reference evidence="3 4" key="1">
    <citation type="journal article" date="2015" name="Stand. Genomic Sci.">
        <title>Genomic Encyclopedia of Bacterial and Archaeal Type Strains, Phase III: the genomes of soil and plant-associated and newly described type strains.</title>
        <authorList>
            <person name="Whitman W.B."/>
            <person name="Woyke T."/>
            <person name="Klenk H.P."/>
            <person name="Zhou Y."/>
            <person name="Lilburn T.G."/>
            <person name="Beck B.J."/>
            <person name="De Vos P."/>
            <person name="Vandamme P."/>
            <person name="Eisen J.A."/>
            <person name="Garrity G."/>
            <person name="Hugenholtz P."/>
            <person name="Kyrpides N.C."/>
        </authorList>
    </citation>
    <scope>NUCLEOTIDE SEQUENCE [LARGE SCALE GENOMIC DNA]</scope>
    <source>
        <strain evidence="3 4">ASC-9842</strain>
    </source>
</reference>
<dbReference type="Pfam" id="PF13386">
    <property type="entry name" value="DsbD_2"/>
    <property type="match status" value="1"/>
</dbReference>
<comment type="caution">
    <text evidence="3">The sequence shown here is derived from an EMBL/GenBank/DDBJ whole genome shotgun (WGS) entry which is preliminary data.</text>
</comment>
<dbReference type="OrthoDB" id="9798690at2"/>
<dbReference type="PANTHER" id="PTHR42208:SF1">
    <property type="entry name" value="HEAVY METAL TRANSPORTER"/>
    <property type="match status" value="1"/>
</dbReference>
<dbReference type="AlphaFoldDB" id="A0A4V2FHY4"/>
<dbReference type="EMBL" id="SGXM01000001">
    <property type="protein sequence ID" value="RZT41889.1"/>
    <property type="molecule type" value="Genomic_DNA"/>
</dbReference>
<dbReference type="PANTHER" id="PTHR42208">
    <property type="entry name" value="HEAVY METAL TRANSPORTER-RELATED"/>
    <property type="match status" value="1"/>
</dbReference>
<feature type="domain" description="Urease accessory protein UreH-like transmembrane" evidence="2">
    <location>
        <begin position="9"/>
        <end position="238"/>
    </location>
</feature>
<feature type="transmembrane region" description="Helical" evidence="1">
    <location>
        <begin position="68"/>
        <end position="87"/>
    </location>
</feature>
<protein>
    <recommendedName>
        <fullName evidence="2">Urease accessory protein UreH-like transmembrane domain-containing protein</fullName>
    </recommendedName>
</protein>
<keyword evidence="4" id="KW-1185">Reference proteome</keyword>
<feature type="transmembrane region" description="Helical" evidence="1">
    <location>
        <begin position="192"/>
        <end position="216"/>
    </location>
</feature>
<accession>A0A4V2FHY4</accession>
<name>A0A4V2FHY4_9BURK</name>
<evidence type="ECO:0000313" key="3">
    <source>
        <dbReference type="EMBL" id="RZT41889.1"/>
    </source>
</evidence>
<gene>
    <name evidence="3" type="ORF">EV147_0902</name>
</gene>
<feature type="transmembrane region" description="Helical" evidence="1">
    <location>
        <begin position="96"/>
        <end position="116"/>
    </location>
</feature>
<feature type="transmembrane region" description="Helical" evidence="1">
    <location>
        <begin position="228"/>
        <end position="246"/>
    </location>
</feature>
<dbReference type="Proteomes" id="UP000291078">
    <property type="component" value="Unassembled WGS sequence"/>
</dbReference>
<sequence length="260" mass="27361">MPFGVLLSVFLIALFGGVHCAAMCGGIAIAVEQNPMHTQQTVSHSVAFVHRSRARWWLSVCVMHAGRVTMYMLLGAAAGAVGAAAWAHDYLPVQRWLFGAGSALLVLTGLCILWGWTIRLGMVERLAARAAAGLASALQTLRRRNPAMRATGAAPSFPGRYATGLAWGMVPCGMVYGALALALLAGNAPSGALVMGAFGLGTLPNLLVISGLSGYLRQLSRRRHVRTLSALLVVGFGVLGLARALWLPDTLGQHGFCVVF</sequence>
<feature type="transmembrane region" description="Helical" evidence="1">
    <location>
        <begin position="162"/>
        <end position="186"/>
    </location>
</feature>
<evidence type="ECO:0000256" key="1">
    <source>
        <dbReference type="SAM" id="Phobius"/>
    </source>
</evidence>